<keyword evidence="4" id="KW-0804">Transcription</keyword>
<evidence type="ECO:0000313" key="10">
    <source>
        <dbReference type="Proteomes" id="UP000038010"/>
    </source>
</evidence>
<dbReference type="VEuPathDB" id="FungiDB:AB675_4093"/>
<dbReference type="SMART" id="SM00906">
    <property type="entry name" value="Fungal_trans"/>
    <property type="match status" value="1"/>
</dbReference>
<keyword evidence="5" id="KW-0539">Nucleus</keyword>
<keyword evidence="2" id="KW-0805">Transcription regulation</keyword>
<dbReference type="OrthoDB" id="1747771at2759"/>
<dbReference type="AlphaFoldDB" id="A0A0N0NKV3"/>
<gene>
    <name evidence="9" type="ORF">AB675_4093</name>
</gene>
<dbReference type="InterPro" id="IPR001138">
    <property type="entry name" value="Zn2Cys6_DnaBD"/>
</dbReference>
<evidence type="ECO:0000256" key="3">
    <source>
        <dbReference type="ARBA" id="ARBA00023125"/>
    </source>
</evidence>
<dbReference type="Gene3D" id="4.10.240.10">
    <property type="entry name" value="Zn(2)-C6 fungal-type DNA-binding domain"/>
    <property type="match status" value="1"/>
</dbReference>
<accession>A0A0N0NKV3</accession>
<dbReference type="GO" id="GO:0006351">
    <property type="term" value="P:DNA-templated transcription"/>
    <property type="evidence" value="ECO:0007669"/>
    <property type="project" value="InterPro"/>
</dbReference>
<evidence type="ECO:0000256" key="4">
    <source>
        <dbReference type="ARBA" id="ARBA00023163"/>
    </source>
</evidence>
<dbReference type="PANTHER" id="PTHR43374">
    <property type="entry name" value="FLAVIN PRENYLTRANSFERASE"/>
    <property type="match status" value="1"/>
</dbReference>
<feature type="compositionally biased region" description="Basic and acidic residues" evidence="7">
    <location>
        <begin position="678"/>
        <end position="688"/>
    </location>
</feature>
<comment type="caution">
    <text evidence="9">The sequence shown here is derived from an EMBL/GenBank/DDBJ whole genome shotgun (WGS) entry which is preliminary data.</text>
</comment>
<dbReference type="InterPro" id="IPR004507">
    <property type="entry name" value="UbiX-like"/>
</dbReference>
<dbReference type="RefSeq" id="XP_017998544.1">
    <property type="nucleotide sequence ID" value="XM_018144207.1"/>
</dbReference>
<dbReference type="Pfam" id="PF04082">
    <property type="entry name" value="Fungal_trans"/>
    <property type="match status" value="1"/>
</dbReference>
<dbReference type="EMBL" id="LFJN01000018">
    <property type="protein sequence ID" value="KPI38581.1"/>
    <property type="molecule type" value="Genomic_DNA"/>
</dbReference>
<dbReference type="SMART" id="SM00066">
    <property type="entry name" value="GAL4"/>
    <property type="match status" value="1"/>
</dbReference>
<evidence type="ECO:0000256" key="2">
    <source>
        <dbReference type="ARBA" id="ARBA00023015"/>
    </source>
</evidence>
<dbReference type="Proteomes" id="UP000038010">
    <property type="component" value="Unassembled WGS sequence"/>
</dbReference>
<evidence type="ECO:0000259" key="8">
    <source>
        <dbReference type="PROSITE" id="PS50048"/>
    </source>
</evidence>
<reference evidence="9 10" key="1">
    <citation type="submission" date="2015-06" db="EMBL/GenBank/DDBJ databases">
        <title>Draft genome of the ant-associated black yeast Phialophora attae CBS 131958.</title>
        <authorList>
            <person name="Moreno L.F."/>
            <person name="Stielow B.J."/>
            <person name="de Hoog S."/>
            <person name="Vicente V.A."/>
            <person name="Weiss V.A."/>
            <person name="de Vries M."/>
            <person name="Cruz L.M."/>
            <person name="Souza E.M."/>
        </authorList>
    </citation>
    <scope>NUCLEOTIDE SEQUENCE [LARGE SCALE GENOMIC DNA]</scope>
    <source>
        <strain evidence="9 10">CBS 131958</strain>
    </source>
</reference>
<dbReference type="CDD" id="cd12148">
    <property type="entry name" value="fungal_TF_MHR"/>
    <property type="match status" value="1"/>
</dbReference>
<feature type="region of interest" description="Disordered" evidence="7">
    <location>
        <begin position="657"/>
        <end position="696"/>
    </location>
</feature>
<feature type="region of interest" description="Disordered" evidence="7">
    <location>
        <begin position="145"/>
        <end position="167"/>
    </location>
</feature>
<dbReference type="PROSITE" id="PS50048">
    <property type="entry name" value="ZN2_CY6_FUNGAL_2"/>
    <property type="match status" value="1"/>
</dbReference>
<dbReference type="STRING" id="1664694.A0A0N0NKV3"/>
<organism evidence="9 10">
    <name type="scientific">Cyphellophora attinorum</name>
    <dbReference type="NCBI Taxonomy" id="1664694"/>
    <lineage>
        <taxon>Eukaryota</taxon>
        <taxon>Fungi</taxon>
        <taxon>Dikarya</taxon>
        <taxon>Ascomycota</taxon>
        <taxon>Pezizomycotina</taxon>
        <taxon>Eurotiomycetes</taxon>
        <taxon>Chaetothyriomycetidae</taxon>
        <taxon>Chaetothyriales</taxon>
        <taxon>Cyphellophoraceae</taxon>
        <taxon>Cyphellophora</taxon>
    </lineage>
</organism>
<sequence>MDPIDRDSTIIKIGDSPLPEQQTVALTQEEINERLRRKRKSRGQKACYPCRQRKVGCNYAKPCQKCVDRDHPELCLYEPISKRPNVGTREPATSVTTAPSTSYVHQTTENLVSISVSERLATIEQSLQELRDEFAKFVSNYVPPRQGRLGRSSHEPPEHDSESDDLDEDAIGLHTSNAMTGATVHLGGNSVPAMVVALGGGSQQEDAIEGLLGKSILPIFGLDNESATYPFVDLWGLPHGSYARLEGLCKLLPSDDDCLQYFKSYRDTAHIIFPAVVDINQFENDLTRFLIKRAGANSKPQPGSISIQDVYGKTLHWVGLLFAILASGYQCSSVPRKQRQLTCQVYVCCAYECLRIVNYLSTATLLNIQNMLILGNVVSNNMNAGVAWSFLGLTIRLGQSLGLHQKTKVVDADGALREEIWWRIVWQDSLLSITYDRASSTPTISHHKSLRALDAGRLSYIECMKILCTIGLEIVRERTHHTDFKAELARIHTHRDELERMMEHAVHHLRDSTACRSPRDQLEHWNLYMHRSYILSELYRATMRRKGTPSELQSLRNICLDHLADTVDAFLGLQSLTRFATQSWAAIHRGLSSALLLGILKQPRHNQRVHMLLDKLISVMSSVNSSEDPTEESAPIARAITALSRLNDGILERQMSRSVSTTTWEPSMTADAIMNPERQQEDPDKKPSSEGSPYEVMEKILWSSR</sequence>
<evidence type="ECO:0000256" key="1">
    <source>
        <dbReference type="ARBA" id="ARBA00022723"/>
    </source>
</evidence>
<dbReference type="GO" id="GO:0008270">
    <property type="term" value="F:zinc ion binding"/>
    <property type="evidence" value="ECO:0007669"/>
    <property type="project" value="InterPro"/>
</dbReference>
<dbReference type="GO" id="GO:0003677">
    <property type="term" value="F:DNA binding"/>
    <property type="evidence" value="ECO:0007669"/>
    <property type="project" value="UniProtKB-KW"/>
</dbReference>
<keyword evidence="6" id="KW-0175">Coiled coil</keyword>
<feature type="compositionally biased region" description="Polar residues" evidence="7">
    <location>
        <begin position="657"/>
        <end position="666"/>
    </location>
</feature>
<protein>
    <recommendedName>
        <fullName evidence="8">Zn(2)-C6 fungal-type domain-containing protein</fullName>
    </recommendedName>
</protein>
<dbReference type="PANTHER" id="PTHR43374:SF1">
    <property type="entry name" value="FLAVIN PRENYLTRANSFERASE PAD1, MITOCHONDRIAL"/>
    <property type="match status" value="1"/>
</dbReference>
<dbReference type="CDD" id="cd00067">
    <property type="entry name" value="GAL4"/>
    <property type="match status" value="1"/>
</dbReference>
<evidence type="ECO:0000313" key="9">
    <source>
        <dbReference type="EMBL" id="KPI38581.1"/>
    </source>
</evidence>
<keyword evidence="10" id="KW-1185">Reference proteome</keyword>
<dbReference type="GO" id="GO:0000981">
    <property type="term" value="F:DNA-binding transcription factor activity, RNA polymerase II-specific"/>
    <property type="evidence" value="ECO:0007669"/>
    <property type="project" value="InterPro"/>
</dbReference>
<evidence type="ECO:0000256" key="7">
    <source>
        <dbReference type="SAM" id="MobiDB-lite"/>
    </source>
</evidence>
<dbReference type="InterPro" id="IPR036864">
    <property type="entry name" value="Zn2-C6_fun-type_DNA-bd_sf"/>
</dbReference>
<dbReference type="GeneID" id="28736087"/>
<evidence type="ECO:0000256" key="5">
    <source>
        <dbReference type="ARBA" id="ARBA00023242"/>
    </source>
</evidence>
<feature type="domain" description="Zn(2)-C6 fungal-type" evidence="8">
    <location>
        <begin position="46"/>
        <end position="77"/>
    </location>
</feature>
<dbReference type="GO" id="GO:0016831">
    <property type="term" value="F:carboxy-lyase activity"/>
    <property type="evidence" value="ECO:0007669"/>
    <property type="project" value="TreeGrafter"/>
</dbReference>
<proteinExistence type="predicted"/>
<dbReference type="Pfam" id="PF00172">
    <property type="entry name" value="Zn_clus"/>
    <property type="match status" value="1"/>
</dbReference>
<keyword evidence="3" id="KW-0238">DNA-binding</keyword>
<feature type="coiled-coil region" evidence="6">
    <location>
        <begin position="113"/>
        <end position="140"/>
    </location>
</feature>
<dbReference type="InterPro" id="IPR007219">
    <property type="entry name" value="XnlR_reg_dom"/>
</dbReference>
<keyword evidence="1" id="KW-0479">Metal-binding</keyword>
<name>A0A0N0NKV3_9EURO</name>
<dbReference type="PROSITE" id="PS00463">
    <property type="entry name" value="ZN2_CY6_FUNGAL_1"/>
    <property type="match status" value="1"/>
</dbReference>
<dbReference type="SUPFAM" id="SSF57701">
    <property type="entry name" value="Zn2/Cys6 DNA-binding domain"/>
    <property type="match status" value="1"/>
</dbReference>
<evidence type="ECO:0000256" key="6">
    <source>
        <dbReference type="SAM" id="Coils"/>
    </source>
</evidence>